<organism evidence="2 4">
    <name type="scientific">Ascoidea rubescens DSM 1968</name>
    <dbReference type="NCBI Taxonomy" id="1344418"/>
    <lineage>
        <taxon>Eukaryota</taxon>
        <taxon>Fungi</taxon>
        <taxon>Dikarya</taxon>
        <taxon>Ascomycota</taxon>
        <taxon>Saccharomycotina</taxon>
        <taxon>Saccharomycetes</taxon>
        <taxon>Ascoideaceae</taxon>
        <taxon>Ascoidea</taxon>
    </lineage>
</organism>
<evidence type="ECO:0000313" key="2">
    <source>
        <dbReference type="EMBL" id="ODV59995.1"/>
    </source>
</evidence>
<evidence type="ECO:0000313" key="4">
    <source>
        <dbReference type="Proteomes" id="UP000095038"/>
    </source>
</evidence>
<name>A0A1D2VEF0_9ASCO</name>
<dbReference type="EMBL" id="KV454484">
    <property type="protein sequence ID" value="ODV59995.1"/>
    <property type="molecule type" value="Genomic_DNA"/>
</dbReference>
<accession>A0A1D2VEF0</accession>
<dbReference type="RefSeq" id="XP_020046302.1">
    <property type="nucleotide sequence ID" value="XM_020193664.1"/>
</dbReference>
<keyword evidence="4" id="KW-1185">Reference proteome</keyword>
<dbReference type="Proteomes" id="UP000095038">
    <property type="component" value="Unassembled WGS sequence"/>
</dbReference>
<dbReference type="GeneID" id="30967300"/>
<evidence type="ECO:0000313" key="1">
    <source>
        <dbReference type="EMBL" id="ODV57842.1"/>
    </source>
</evidence>
<reference evidence="4" key="2">
    <citation type="submission" date="2016-05" db="EMBL/GenBank/DDBJ databases">
        <title>Comparative genomics of biotechnologically important yeasts.</title>
        <authorList>
            <consortium name="DOE Joint Genome Institute"/>
            <person name="Riley R."/>
            <person name="Haridas S."/>
            <person name="Wolfe K.H."/>
            <person name="Lopes M.R."/>
            <person name="Hittinger C.T."/>
            <person name="Goker M."/>
            <person name="Salamov A."/>
            <person name="Wisecaver J."/>
            <person name="Long T.M."/>
            <person name="Aerts A.L."/>
            <person name="Barry K."/>
            <person name="Choi C."/>
            <person name="Clum A."/>
            <person name="Coughlan A.Y."/>
            <person name="Deshpande S."/>
            <person name="Douglass A.P."/>
            <person name="Hanson S.J."/>
            <person name="Klenk H.-P."/>
            <person name="Labutti K."/>
            <person name="Lapidus A."/>
            <person name="Lindquist E."/>
            <person name="Lipzen A."/>
            <person name="Meier-Kolthoff J.P."/>
            <person name="Ohm R.A."/>
            <person name="Otillar R.P."/>
            <person name="Pangilinan J."/>
            <person name="Peng Y."/>
            <person name="Rokas A."/>
            <person name="Rosa C.A."/>
            <person name="Scheuner C."/>
            <person name="Sibirny A.A."/>
            <person name="Slot J.C."/>
            <person name="Stielow J.B."/>
            <person name="Sun H."/>
            <person name="Kurtzman C.P."/>
            <person name="Blackwell M."/>
            <person name="Grigoriev I.V."/>
            <person name="Jeffries T.W."/>
        </authorList>
    </citation>
    <scope>NUCLEOTIDE SEQUENCE [LARGE SCALE GENOMIC DNA]</scope>
    <source>
        <strain evidence="4">DSM 1968</strain>
    </source>
</reference>
<reference evidence="2" key="1">
    <citation type="journal article" date="2016" name="Proc. Natl. Acad. Sci. U.S.A.">
        <title>Comparative genomics of biotechnologically important yeasts.</title>
        <authorList>
            <person name="Riley R."/>
            <person name="Haridas S."/>
            <person name="Wolfe K.H."/>
            <person name="Lopes M.R."/>
            <person name="Hittinger C.T."/>
            <person name="Goeker M."/>
            <person name="Salamov A.A."/>
            <person name="Wisecaver J.H."/>
            <person name="Long T.M."/>
            <person name="Calvey C.H."/>
            <person name="Aerts A.L."/>
            <person name="Barry K.W."/>
            <person name="Choi C."/>
            <person name="Clum A."/>
            <person name="Coughlan A.Y."/>
            <person name="Deshpande S."/>
            <person name="Douglass A.P."/>
            <person name="Hanson S.J."/>
            <person name="Klenk H.-P."/>
            <person name="LaButti K.M."/>
            <person name="Lapidus A."/>
            <person name="Lindquist E.A."/>
            <person name="Lipzen A.M."/>
            <person name="Meier-Kolthoff J.P."/>
            <person name="Ohm R.A."/>
            <person name="Otillar R.P."/>
            <person name="Pangilinan J.L."/>
            <person name="Peng Y."/>
            <person name="Rokas A."/>
            <person name="Rosa C.A."/>
            <person name="Scheuner C."/>
            <person name="Sibirny A.A."/>
            <person name="Slot J.C."/>
            <person name="Stielow J.B."/>
            <person name="Sun H."/>
            <person name="Kurtzman C.P."/>
            <person name="Blackwell M."/>
            <person name="Grigoriev I.V."/>
            <person name="Jeffries T.W."/>
        </authorList>
    </citation>
    <scope>NUCLEOTIDE SEQUENCE</scope>
    <source>
        <strain evidence="2">DSM 1968</strain>
    </source>
</reference>
<gene>
    <name evidence="3" type="ORF">ASCRUDRAFT_76535</name>
    <name evidence="2" type="ORF">ASCRUDRAFT_76909</name>
    <name evidence="1" type="ORF">ASCRUDRAFT_78349</name>
</gene>
<proteinExistence type="predicted"/>
<dbReference type="RefSeq" id="XP_020044149.1">
    <property type="nucleotide sequence ID" value="XM_020194222.1"/>
</dbReference>
<dbReference type="GeneID" id="30967858"/>
<dbReference type="GeneID" id="30967143"/>
<protein>
    <submittedName>
        <fullName evidence="2">Uncharacterized protein</fullName>
    </submittedName>
</protein>
<evidence type="ECO:0000313" key="3">
    <source>
        <dbReference type="EMBL" id="ODV60000.1"/>
    </source>
</evidence>
<sequence>MNNPNSYKLTIILRLFRLNKNNTPELDMSANLQGLVPQSNHDVDKKIPFCVFI</sequence>
<dbReference type="EMBL" id="KV454483">
    <property type="protein sequence ID" value="ODV60000.1"/>
    <property type="molecule type" value="Genomic_DNA"/>
</dbReference>
<dbReference type="RefSeq" id="XP_020046307.1">
    <property type="nucleotide sequence ID" value="XM_020193507.1"/>
</dbReference>
<dbReference type="AlphaFoldDB" id="A0A1D2VEF0"/>
<dbReference type="EMBL" id="KV454504">
    <property type="protein sequence ID" value="ODV57842.1"/>
    <property type="molecule type" value="Genomic_DNA"/>
</dbReference>